<comment type="subcellular location">
    <subcellularLocation>
        <location evidence="1">Membrane</location>
    </subcellularLocation>
</comment>
<accession>A0ABX2TI44</accession>
<dbReference type="Pfam" id="PF07798">
    <property type="entry name" value="CCDC90-like"/>
    <property type="match status" value="1"/>
</dbReference>
<dbReference type="Proteomes" id="UP000584642">
    <property type="component" value="Unassembled WGS sequence"/>
</dbReference>
<evidence type="ECO:0000256" key="1">
    <source>
        <dbReference type="ARBA" id="ARBA00004370"/>
    </source>
</evidence>
<keyword evidence="7" id="KW-1185">Reference proteome</keyword>
<name>A0ABX2TI44_9PROT</name>
<keyword evidence="5" id="KW-0472">Membrane</keyword>
<dbReference type="RefSeq" id="WP_180285202.1">
    <property type="nucleotide sequence ID" value="NZ_JABFDB010000027.1"/>
</dbReference>
<proteinExistence type="predicted"/>
<reference evidence="6 7" key="1">
    <citation type="submission" date="2020-05" db="EMBL/GenBank/DDBJ databases">
        <title>Azospirillum oleiclasticum sp. nov, a nitrogen-fixing and heavy crude oil-emulsifying bacterium isolated from the crude oil of Yumen Oilfield.</title>
        <authorList>
            <person name="Wu D."/>
            <person name="Cai M."/>
            <person name="Zhang X."/>
        </authorList>
    </citation>
    <scope>NUCLEOTIDE SEQUENCE [LARGE SCALE GENOMIC DNA]</scope>
    <source>
        <strain evidence="6 7">ROY-1-1-2</strain>
    </source>
</reference>
<keyword evidence="2" id="KW-0812">Transmembrane</keyword>
<comment type="caution">
    <text evidence="6">The sequence shown here is derived from an EMBL/GenBank/DDBJ whole genome shotgun (WGS) entry which is preliminary data.</text>
</comment>
<keyword evidence="4" id="KW-0175">Coiled coil</keyword>
<evidence type="ECO:0000256" key="2">
    <source>
        <dbReference type="ARBA" id="ARBA00022692"/>
    </source>
</evidence>
<dbReference type="EMBL" id="JABFDB010000027">
    <property type="protein sequence ID" value="NYZ23425.1"/>
    <property type="molecule type" value="Genomic_DNA"/>
</dbReference>
<dbReference type="InterPro" id="IPR024461">
    <property type="entry name" value="CCDC90-like"/>
</dbReference>
<evidence type="ECO:0000256" key="3">
    <source>
        <dbReference type="ARBA" id="ARBA00022989"/>
    </source>
</evidence>
<dbReference type="Gene3D" id="1.20.5.340">
    <property type="match status" value="1"/>
</dbReference>
<protein>
    <submittedName>
        <fullName evidence="6">DUF1640 domain-containing protein</fullName>
    </submittedName>
</protein>
<gene>
    <name evidence="6" type="ORF">HND93_27305</name>
</gene>
<sequence>MMAASFDTHAFVKRLTAAGMPEAQAEAVTTMIREARDADLSQMATKADVAQLRSDLRADVSDLKADLMKWLVPLLLGQAALIAALVKLL</sequence>
<evidence type="ECO:0000313" key="7">
    <source>
        <dbReference type="Proteomes" id="UP000584642"/>
    </source>
</evidence>
<evidence type="ECO:0000256" key="4">
    <source>
        <dbReference type="ARBA" id="ARBA00023054"/>
    </source>
</evidence>
<keyword evidence="3" id="KW-1133">Transmembrane helix</keyword>
<organism evidence="6 7">
    <name type="scientific">Azospirillum oleiclasticum</name>
    <dbReference type="NCBI Taxonomy" id="2735135"/>
    <lineage>
        <taxon>Bacteria</taxon>
        <taxon>Pseudomonadati</taxon>
        <taxon>Pseudomonadota</taxon>
        <taxon>Alphaproteobacteria</taxon>
        <taxon>Rhodospirillales</taxon>
        <taxon>Azospirillaceae</taxon>
        <taxon>Azospirillum</taxon>
    </lineage>
</organism>
<evidence type="ECO:0000256" key="5">
    <source>
        <dbReference type="ARBA" id="ARBA00023136"/>
    </source>
</evidence>
<evidence type="ECO:0000313" key="6">
    <source>
        <dbReference type="EMBL" id="NYZ23425.1"/>
    </source>
</evidence>